<evidence type="ECO:0000256" key="1">
    <source>
        <dbReference type="ARBA" id="ARBA00022737"/>
    </source>
</evidence>
<comment type="caution">
    <text evidence="4">The sequence shown here is derived from an EMBL/GenBank/DDBJ whole genome shotgun (WGS) entry which is preliminary data.</text>
</comment>
<dbReference type="PANTHER" id="PTHR24198">
    <property type="entry name" value="ANKYRIN REPEAT AND PROTEIN KINASE DOMAIN-CONTAINING PROTEIN"/>
    <property type="match status" value="1"/>
</dbReference>
<gene>
    <name evidence="4" type="ORF">BJX66DRAFT_318233</name>
</gene>
<keyword evidence="2 3" id="KW-0040">ANK repeat</keyword>
<dbReference type="PROSITE" id="PS50297">
    <property type="entry name" value="ANK_REP_REGION"/>
    <property type="match status" value="2"/>
</dbReference>
<protein>
    <submittedName>
        <fullName evidence="4">Ankyrin repeat-containing domain protein</fullName>
    </submittedName>
</protein>
<sequence length="422" mass="46571">MAHLVAALSDQGSKLPCPDPNLLFCAAAAAGDVAFLKQLLQHEDVDPNCEVDGKTALVAAADAARNEALSFLIPHVSNYDKRCKDGRTALHIAIVRGEDSAARLLLQHTRFLNIADDFERNPLLDAVEHQSSDFVRVLLDQVVAAKGTVIDILETDPDILETGKWFLSPSQMLPSAVELAVELGKIDVLCILLEYKNALKVERRSSRLLFTAIESRHEDAAIELMKWGLPLEGTDRADCTPLMRAAEAGQARVVRALIERGVNIETKSSTKETAMSLAVTRNRPEIVRCLVAAKENSHSRVHPQALDQRDIMHNLFTHAVLSNHGDIVRALAPLYDVNEPNLDGMRTLLHVAARKGYVKVVRNLLSIDNVDVSVKDEYGKTAWDYAIQSSVKFPKELLDRLGGAHAPKIVQRLGRPFQGRNY</sequence>
<dbReference type="PROSITE" id="PS50088">
    <property type="entry name" value="ANK_REPEAT"/>
    <property type="match status" value="2"/>
</dbReference>
<dbReference type="InterPro" id="IPR036770">
    <property type="entry name" value="Ankyrin_rpt-contain_sf"/>
</dbReference>
<evidence type="ECO:0000256" key="3">
    <source>
        <dbReference type="PROSITE-ProRule" id="PRU00023"/>
    </source>
</evidence>
<proteinExistence type="predicted"/>
<dbReference type="PANTHER" id="PTHR24198:SF165">
    <property type="entry name" value="ANKYRIN REPEAT-CONTAINING PROTEIN-RELATED"/>
    <property type="match status" value="1"/>
</dbReference>
<feature type="repeat" description="ANK" evidence="3">
    <location>
        <begin position="85"/>
        <end position="117"/>
    </location>
</feature>
<evidence type="ECO:0000313" key="4">
    <source>
        <dbReference type="EMBL" id="KAL2783588.1"/>
    </source>
</evidence>
<keyword evidence="1" id="KW-0677">Repeat</keyword>
<dbReference type="InterPro" id="IPR002110">
    <property type="entry name" value="Ankyrin_rpt"/>
</dbReference>
<evidence type="ECO:0000313" key="5">
    <source>
        <dbReference type="Proteomes" id="UP001610563"/>
    </source>
</evidence>
<dbReference type="EMBL" id="JBFTWV010000225">
    <property type="protein sequence ID" value="KAL2783588.1"/>
    <property type="molecule type" value="Genomic_DNA"/>
</dbReference>
<keyword evidence="5" id="KW-1185">Reference proteome</keyword>
<dbReference type="SMART" id="SM00248">
    <property type="entry name" value="ANK"/>
    <property type="match status" value="9"/>
</dbReference>
<dbReference type="Proteomes" id="UP001610563">
    <property type="component" value="Unassembled WGS sequence"/>
</dbReference>
<evidence type="ECO:0000256" key="2">
    <source>
        <dbReference type="ARBA" id="ARBA00023043"/>
    </source>
</evidence>
<dbReference type="Gene3D" id="1.25.40.20">
    <property type="entry name" value="Ankyrin repeat-containing domain"/>
    <property type="match status" value="2"/>
</dbReference>
<organism evidence="4 5">
    <name type="scientific">Aspergillus keveii</name>
    <dbReference type="NCBI Taxonomy" id="714993"/>
    <lineage>
        <taxon>Eukaryota</taxon>
        <taxon>Fungi</taxon>
        <taxon>Dikarya</taxon>
        <taxon>Ascomycota</taxon>
        <taxon>Pezizomycotina</taxon>
        <taxon>Eurotiomycetes</taxon>
        <taxon>Eurotiomycetidae</taxon>
        <taxon>Eurotiales</taxon>
        <taxon>Aspergillaceae</taxon>
        <taxon>Aspergillus</taxon>
        <taxon>Aspergillus subgen. Nidulantes</taxon>
    </lineage>
</organism>
<accession>A0ABR4FJZ5</accession>
<name>A0ABR4FJZ5_9EURO</name>
<dbReference type="Pfam" id="PF12796">
    <property type="entry name" value="Ank_2"/>
    <property type="match status" value="3"/>
</dbReference>
<feature type="repeat" description="ANK" evidence="3">
    <location>
        <begin position="237"/>
        <end position="269"/>
    </location>
</feature>
<reference evidence="4 5" key="1">
    <citation type="submission" date="2024-07" db="EMBL/GenBank/DDBJ databases">
        <title>Section-level genome sequencing and comparative genomics of Aspergillus sections Usti and Cavernicolus.</title>
        <authorList>
            <consortium name="Lawrence Berkeley National Laboratory"/>
            <person name="Nybo J.L."/>
            <person name="Vesth T.C."/>
            <person name="Theobald S."/>
            <person name="Frisvad J.C."/>
            <person name="Larsen T.O."/>
            <person name="Kjaerboelling I."/>
            <person name="Rothschild-Mancinelli K."/>
            <person name="Lyhne E.K."/>
            <person name="Kogle M.E."/>
            <person name="Barry K."/>
            <person name="Clum A."/>
            <person name="Na H."/>
            <person name="Ledsgaard L."/>
            <person name="Lin J."/>
            <person name="Lipzen A."/>
            <person name="Kuo A."/>
            <person name="Riley R."/>
            <person name="Mondo S."/>
            <person name="Labutti K."/>
            <person name="Haridas S."/>
            <person name="Pangalinan J."/>
            <person name="Salamov A.A."/>
            <person name="Simmons B.A."/>
            <person name="Magnuson J.K."/>
            <person name="Chen J."/>
            <person name="Drula E."/>
            <person name="Henrissat B."/>
            <person name="Wiebenga A."/>
            <person name="Lubbers R.J."/>
            <person name="Gomes A.C."/>
            <person name="Makela M.R."/>
            <person name="Stajich J."/>
            <person name="Grigoriev I.V."/>
            <person name="Mortensen U.H."/>
            <person name="De Vries R.P."/>
            <person name="Baker S.E."/>
            <person name="Andersen M.R."/>
        </authorList>
    </citation>
    <scope>NUCLEOTIDE SEQUENCE [LARGE SCALE GENOMIC DNA]</scope>
    <source>
        <strain evidence="4 5">CBS 209.92</strain>
    </source>
</reference>
<dbReference type="SUPFAM" id="SSF48403">
    <property type="entry name" value="Ankyrin repeat"/>
    <property type="match status" value="1"/>
</dbReference>